<dbReference type="AlphaFoldDB" id="A0A5N6Z821"/>
<sequence length="216" mass="23903">MDLPYRPKYALRAPPPIPPRPAIAPPPPLPPRPRPRPPPLPPRIPLSIYPPPPPTSPPPPYQVEAPIAAPDHIQQRETQYSYTTGKVNSPRNLLHAEFRPACYPVCPPSQDHVHSTENNYSADYHISPKNRNTYQTPLLETPDIFTSSLTGNPTNQLSSTSVLADLSPPPESSRRTISPTEWQPHKTLQSTENEVTAVTQPNDGARLQRTGGCIPR</sequence>
<accession>A0A5N6Z821</accession>
<feature type="compositionally biased region" description="Pro residues" evidence="1">
    <location>
        <begin position="13"/>
        <end position="61"/>
    </location>
</feature>
<keyword evidence="3" id="KW-1185">Reference proteome</keyword>
<evidence type="ECO:0000256" key="1">
    <source>
        <dbReference type="SAM" id="MobiDB-lite"/>
    </source>
</evidence>
<feature type="compositionally biased region" description="Polar residues" evidence="1">
    <location>
        <begin position="175"/>
        <end position="195"/>
    </location>
</feature>
<dbReference type="Proteomes" id="UP000327118">
    <property type="component" value="Unassembled WGS sequence"/>
</dbReference>
<evidence type="ECO:0000313" key="2">
    <source>
        <dbReference type="EMBL" id="KAE8353812.1"/>
    </source>
</evidence>
<proteinExistence type="predicted"/>
<feature type="compositionally biased region" description="Polar residues" evidence="1">
    <location>
        <begin position="147"/>
        <end position="162"/>
    </location>
</feature>
<organism evidence="2 3">
    <name type="scientific">Aspergillus coremiiformis</name>
    <dbReference type="NCBI Taxonomy" id="138285"/>
    <lineage>
        <taxon>Eukaryota</taxon>
        <taxon>Fungi</taxon>
        <taxon>Dikarya</taxon>
        <taxon>Ascomycota</taxon>
        <taxon>Pezizomycotina</taxon>
        <taxon>Eurotiomycetes</taxon>
        <taxon>Eurotiomycetidae</taxon>
        <taxon>Eurotiales</taxon>
        <taxon>Aspergillaceae</taxon>
        <taxon>Aspergillus</taxon>
        <taxon>Aspergillus subgen. Circumdati</taxon>
    </lineage>
</organism>
<protein>
    <submittedName>
        <fullName evidence="2">Uncharacterized protein</fullName>
    </submittedName>
</protein>
<reference evidence="3" key="1">
    <citation type="submission" date="2019-04" db="EMBL/GenBank/DDBJ databases">
        <title>Friends and foes A comparative genomics studyof 23 Aspergillus species from section Flavi.</title>
        <authorList>
            <consortium name="DOE Joint Genome Institute"/>
            <person name="Kjaerbolling I."/>
            <person name="Vesth T."/>
            <person name="Frisvad J.C."/>
            <person name="Nybo J.L."/>
            <person name="Theobald S."/>
            <person name="Kildgaard S."/>
            <person name="Isbrandt T."/>
            <person name="Kuo A."/>
            <person name="Sato A."/>
            <person name="Lyhne E.K."/>
            <person name="Kogle M.E."/>
            <person name="Wiebenga A."/>
            <person name="Kun R.S."/>
            <person name="Lubbers R.J."/>
            <person name="Makela M.R."/>
            <person name="Barry K."/>
            <person name="Chovatia M."/>
            <person name="Clum A."/>
            <person name="Daum C."/>
            <person name="Haridas S."/>
            <person name="He G."/>
            <person name="LaButti K."/>
            <person name="Lipzen A."/>
            <person name="Mondo S."/>
            <person name="Riley R."/>
            <person name="Salamov A."/>
            <person name="Simmons B.A."/>
            <person name="Magnuson J.K."/>
            <person name="Henrissat B."/>
            <person name="Mortensen U.H."/>
            <person name="Larsen T.O."/>
            <person name="Devries R.P."/>
            <person name="Grigoriev I.V."/>
            <person name="Machida M."/>
            <person name="Baker S.E."/>
            <person name="Andersen M.R."/>
        </authorList>
    </citation>
    <scope>NUCLEOTIDE SEQUENCE [LARGE SCALE GENOMIC DNA]</scope>
    <source>
        <strain evidence="3">CBS 553.77</strain>
    </source>
</reference>
<dbReference type="EMBL" id="ML739088">
    <property type="protein sequence ID" value="KAE8353812.1"/>
    <property type="molecule type" value="Genomic_DNA"/>
</dbReference>
<evidence type="ECO:0000313" key="3">
    <source>
        <dbReference type="Proteomes" id="UP000327118"/>
    </source>
</evidence>
<gene>
    <name evidence="2" type="ORF">BDV28DRAFT_100123</name>
</gene>
<feature type="region of interest" description="Disordered" evidence="1">
    <location>
        <begin position="1"/>
        <end position="65"/>
    </location>
</feature>
<name>A0A5N6Z821_9EURO</name>
<feature type="region of interest" description="Disordered" evidence="1">
    <location>
        <begin position="147"/>
        <end position="195"/>
    </location>
</feature>